<sequence length="250" mass="28088">MKRAASGAALFAAILTSFASGQSITEDVQRAMQLEYRTSADTTRDANRAPADAVAFMGLEADMSVFEFAPGNGWYTKLLAPVLKDSGSLTIGYPHEWLADLSDLISTPPMAKVRQVSMAMDWDYDLRAYSFEGIDFDSSDLDMFLNIREYHNLHGDDRAAFNRAVFAALKPGGRYIVIDHTRRHNQPDTPENWRREDPVVVLTEVQDAGFVLLKSSDMFYKPDDSLAFEVGRKTVTGNTDRFFFVFEKPE</sequence>
<dbReference type="Gene3D" id="3.40.50.150">
    <property type="entry name" value="Vaccinia Virus protein VP39"/>
    <property type="match status" value="1"/>
</dbReference>
<keyword evidence="2" id="KW-0489">Methyltransferase</keyword>
<accession>A0A918XHC0</accession>
<dbReference type="GO" id="GO:0032259">
    <property type="term" value="P:methylation"/>
    <property type="evidence" value="ECO:0007669"/>
    <property type="project" value="UniProtKB-KW"/>
</dbReference>
<feature type="signal peptide" evidence="1">
    <location>
        <begin position="1"/>
        <end position="19"/>
    </location>
</feature>
<evidence type="ECO:0000256" key="1">
    <source>
        <dbReference type="SAM" id="SignalP"/>
    </source>
</evidence>
<dbReference type="SUPFAM" id="SSF53335">
    <property type="entry name" value="S-adenosyl-L-methionine-dependent methyltransferases"/>
    <property type="match status" value="1"/>
</dbReference>
<evidence type="ECO:0000313" key="2">
    <source>
        <dbReference type="EMBL" id="GHD30785.1"/>
    </source>
</evidence>
<comment type="caution">
    <text evidence="2">The sequence shown here is derived from an EMBL/GenBank/DDBJ whole genome shotgun (WGS) entry which is preliminary data.</text>
</comment>
<reference evidence="2" key="1">
    <citation type="journal article" date="2014" name="Int. J. Syst. Evol. Microbiol.">
        <title>Complete genome sequence of Corynebacterium casei LMG S-19264T (=DSM 44701T), isolated from a smear-ripened cheese.</title>
        <authorList>
            <consortium name="US DOE Joint Genome Institute (JGI-PGF)"/>
            <person name="Walter F."/>
            <person name="Albersmeier A."/>
            <person name="Kalinowski J."/>
            <person name="Ruckert C."/>
        </authorList>
    </citation>
    <scope>NUCLEOTIDE SEQUENCE</scope>
    <source>
        <strain evidence="2">KCTC 23430</strain>
    </source>
</reference>
<dbReference type="GO" id="GO:0008168">
    <property type="term" value="F:methyltransferase activity"/>
    <property type="evidence" value="ECO:0007669"/>
    <property type="project" value="UniProtKB-KW"/>
</dbReference>
<keyword evidence="1" id="KW-0732">Signal</keyword>
<dbReference type="RefSeq" id="WP_189476400.1">
    <property type="nucleotide sequence ID" value="NZ_BMYM01000001.1"/>
</dbReference>
<feature type="chain" id="PRO_5038013464" evidence="1">
    <location>
        <begin position="20"/>
        <end position="250"/>
    </location>
</feature>
<evidence type="ECO:0000313" key="3">
    <source>
        <dbReference type="Proteomes" id="UP000644693"/>
    </source>
</evidence>
<name>A0A918XHC0_9GAMM</name>
<keyword evidence="3" id="KW-1185">Reference proteome</keyword>
<dbReference type="AlphaFoldDB" id="A0A918XHC0"/>
<dbReference type="Proteomes" id="UP000644693">
    <property type="component" value="Unassembled WGS sequence"/>
</dbReference>
<keyword evidence="2" id="KW-0808">Transferase</keyword>
<gene>
    <name evidence="2" type="ORF">GCM10007053_12930</name>
</gene>
<reference evidence="2" key="2">
    <citation type="submission" date="2020-09" db="EMBL/GenBank/DDBJ databases">
        <authorList>
            <person name="Sun Q."/>
            <person name="Kim S."/>
        </authorList>
    </citation>
    <scope>NUCLEOTIDE SEQUENCE</scope>
    <source>
        <strain evidence="2">KCTC 23430</strain>
    </source>
</reference>
<organism evidence="2 3">
    <name type="scientific">Parahalioglobus pacificus</name>
    <dbReference type="NCBI Taxonomy" id="930806"/>
    <lineage>
        <taxon>Bacteria</taxon>
        <taxon>Pseudomonadati</taxon>
        <taxon>Pseudomonadota</taxon>
        <taxon>Gammaproteobacteria</taxon>
        <taxon>Cellvibrionales</taxon>
        <taxon>Halieaceae</taxon>
        <taxon>Parahalioglobus</taxon>
    </lineage>
</organism>
<protein>
    <submittedName>
        <fullName evidence="2">Methyltransferase</fullName>
    </submittedName>
</protein>
<proteinExistence type="predicted"/>
<dbReference type="EMBL" id="BMYM01000001">
    <property type="protein sequence ID" value="GHD30785.1"/>
    <property type="molecule type" value="Genomic_DNA"/>
</dbReference>
<dbReference type="InterPro" id="IPR029063">
    <property type="entry name" value="SAM-dependent_MTases_sf"/>
</dbReference>